<dbReference type="AlphaFoldDB" id="A0AAU9P1Z8"/>
<evidence type="ECO:0000313" key="2">
    <source>
        <dbReference type="Proteomes" id="UP001157418"/>
    </source>
</evidence>
<reference evidence="1 2" key="1">
    <citation type="submission" date="2022-01" db="EMBL/GenBank/DDBJ databases">
        <authorList>
            <person name="Xiong W."/>
            <person name="Schranz E."/>
        </authorList>
    </citation>
    <scope>NUCLEOTIDE SEQUENCE [LARGE SCALE GENOMIC DNA]</scope>
</reference>
<comment type="caution">
    <text evidence="1">The sequence shown here is derived from an EMBL/GenBank/DDBJ whole genome shotgun (WGS) entry which is preliminary data.</text>
</comment>
<dbReference type="EMBL" id="CAKMRJ010005523">
    <property type="protein sequence ID" value="CAH1444296.1"/>
    <property type="molecule type" value="Genomic_DNA"/>
</dbReference>
<dbReference type="Proteomes" id="UP001157418">
    <property type="component" value="Unassembled WGS sequence"/>
</dbReference>
<organism evidence="1 2">
    <name type="scientific">Lactuca virosa</name>
    <dbReference type="NCBI Taxonomy" id="75947"/>
    <lineage>
        <taxon>Eukaryota</taxon>
        <taxon>Viridiplantae</taxon>
        <taxon>Streptophyta</taxon>
        <taxon>Embryophyta</taxon>
        <taxon>Tracheophyta</taxon>
        <taxon>Spermatophyta</taxon>
        <taxon>Magnoliopsida</taxon>
        <taxon>eudicotyledons</taxon>
        <taxon>Gunneridae</taxon>
        <taxon>Pentapetalae</taxon>
        <taxon>asterids</taxon>
        <taxon>campanulids</taxon>
        <taxon>Asterales</taxon>
        <taxon>Asteraceae</taxon>
        <taxon>Cichorioideae</taxon>
        <taxon>Cichorieae</taxon>
        <taxon>Lactucinae</taxon>
        <taxon>Lactuca</taxon>
    </lineage>
</organism>
<proteinExistence type="predicted"/>
<evidence type="ECO:0000313" key="1">
    <source>
        <dbReference type="EMBL" id="CAH1444296.1"/>
    </source>
</evidence>
<gene>
    <name evidence="1" type="ORF">LVIROSA_LOCUS30148</name>
</gene>
<name>A0AAU9P1Z8_9ASTR</name>
<protein>
    <submittedName>
        <fullName evidence="1">Uncharacterized protein</fullName>
    </submittedName>
</protein>
<sequence>MRRPGLDVSIDQSLFVLHYHTSTGANQTKSQPNYISSTGKVAKNPTPPLLLASLHIAPGLLLRISSCDDT</sequence>
<accession>A0AAU9P1Z8</accession>
<keyword evidence="2" id="KW-1185">Reference proteome</keyword>